<evidence type="ECO:0000259" key="3">
    <source>
        <dbReference type="Pfam" id="PF22962"/>
    </source>
</evidence>
<dbReference type="Pfam" id="PF24991">
    <property type="entry name" value="Ig_NUP210_4th"/>
    <property type="match status" value="1"/>
</dbReference>
<name>A0AAV6VRE5_9ARAC</name>
<feature type="domain" description="NUP210 Ig-like" evidence="4">
    <location>
        <begin position="42"/>
        <end position="130"/>
    </location>
</feature>
<feature type="compositionally biased region" description="Acidic residues" evidence="1">
    <location>
        <begin position="938"/>
        <end position="947"/>
    </location>
</feature>
<dbReference type="InterPro" id="IPR056897">
    <property type="entry name" value="Ig_NUP210_4th"/>
</dbReference>
<dbReference type="Pfam" id="PF22967">
    <property type="entry name" value="Ig_NUP210_1st"/>
    <property type="match status" value="1"/>
</dbReference>
<evidence type="ECO:0000259" key="7">
    <source>
        <dbReference type="Pfam" id="PF24991"/>
    </source>
</evidence>
<protein>
    <submittedName>
        <fullName evidence="8">Uncharacterized protein</fullName>
    </submittedName>
</protein>
<dbReference type="InterPro" id="IPR055096">
    <property type="entry name" value="Ig_NUP210_1st"/>
</dbReference>
<accession>A0AAV6VRE5</accession>
<dbReference type="Proteomes" id="UP000827092">
    <property type="component" value="Unassembled WGS sequence"/>
</dbReference>
<dbReference type="InterPro" id="IPR055097">
    <property type="entry name" value="Ig_NUP210_2nd"/>
</dbReference>
<evidence type="ECO:0000256" key="1">
    <source>
        <dbReference type="SAM" id="MobiDB-lite"/>
    </source>
</evidence>
<evidence type="ECO:0000313" key="9">
    <source>
        <dbReference type="Proteomes" id="UP000827092"/>
    </source>
</evidence>
<evidence type="ECO:0000259" key="4">
    <source>
        <dbReference type="Pfam" id="PF22967"/>
    </source>
</evidence>
<keyword evidence="9" id="KW-1185">Reference proteome</keyword>
<feature type="region of interest" description="Disordered" evidence="1">
    <location>
        <begin position="928"/>
        <end position="947"/>
    </location>
</feature>
<dbReference type="GO" id="GO:0005643">
    <property type="term" value="C:nuclear pore"/>
    <property type="evidence" value="ECO:0007669"/>
    <property type="project" value="TreeGrafter"/>
</dbReference>
<feature type="signal peptide" evidence="2">
    <location>
        <begin position="1"/>
        <end position="20"/>
    </location>
</feature>
<sequence>MWRCRPHVVMLFGTMKYAWALLLLTICCLSPKHATSTLLLYPPRILLPYNYGIPSNITISVIGGVHCSFEWKSTNPNIVVVDPICESEDCCREAIVSVVSSSSSRISTRVIAVAKGHSENQILQCEVITDNPTSIELTKPDEIYLNGVPAVLSVVAKDKFENVFDSINGLIFQWSAKSEGNPLDTQATHGNDNLEPESLLEALPSFPKCNSELERRSMLGHTVVFTPKKLGRYSIRAHLNRRNLIDLEATDTVFVKFPVKILPSSSIDLIKFANVDIAVESYNGNKIDILSYERRLVNSDSNSKAASSNGLAYRENGVLKVTGIQFAEMVEIAVPNSLENFPRSSSNDYTLYASIEVKRPVKLGFRISKGDFSTLEEMQIYVVTVEIFGEDNLVIYPSDNIRITTTFPSSLFYVNSTTSNGTFHVVQALVPGKGTIKAEYKGVLTSDSSSVKNFDEASATLEVTVCQKLEISPKFLLLPTASDSVQLQEIRLMASGGTGNYKWTTDTSKEIALINFDDAISHVAYLKIFNESDFNVILSDSNNLNFIAKSQVSVQNVLDIEVYPSVVESQIGNVIILPVAFLAYEDKEKKIVRKFDDCSMLKPTVEIIEKHLISLDEEPHVPAFGKGCTNLQFKCKAPGYSRVNIYYESRVGHDVVKHKTTTVLACFKPLKPVHPVRVAVLPIGGTKEIAFEGGPRKWPLYKDGHFAKLVASKPEIIDVQIIKDPIRYNRDLTVFRVVCKELGENTLTFKIGNEASATNPHPAKEETTIKFICSEPHTIHLKLVQKKKNNLLEDNIVKVPFYGEKLFSVDVWIKDEMGRKLSNISSLHVEFENLDKNLIEDTNFKGLQFYENAVAGYRKISRDYAEFKMTGNTGDLQLTAKVKSYKPEVLEQLEISEPEHVFKEISASIDLKFVSLRDISAGLYMKEEGSNGAQSEEGTCDEESCTS</sequence>
<reference evidence="8 9" key="1">
    <citation type="journal article" date="2022" name="Nat. Ecol. Evol.">
        <title>A masculinizing supergene underlies an exaggerated male reproductive morph in a spider.</title>
        <authorList>
            <person name="Hendrickx F."/>
            <person name="De Corte Z."/>
            <person name="Sonet G."/>
            <person name="Van Belleghem S.M."/>
            <person name="Kostlbacher S."/>
            <person name="Vangestel C."/>
        </authorList>
    </citation>
    <scope>NUCLEOTIDE SEQUENCE [LARGE SCALE GENOMIC DNA]</scope>
    <source>
        <strain evidence="8">W744_W776</strain>
    </source>
</reference>
<gene>
    <name evidence="8" type="ORF">JTE90_016014</name>
</gene>
<feature type="domain" description="NUP210 Ig-like" evidence="6">
    <location>
        <begin position="561"/>
        <end position="648"/>
    </location>
</feature>
<dbReference type="AlphaFoldDB" id="A0AAV6VRE5"/>
<dbReference type="PANTHER" id="PTHR23019:SF0">
    <property type="entry name" value="NUCLEAR PORE MEMBRANE GLYCOPROTEIN 210"/>
    <property type="match status" value="1"/>
</dbReference>
<evidence type="ECO:0000313" key="8">
    <source>
        <dbReference type="EMBL" id="KAG8199185.1"/>
    </source>
</evidence>
<dbReference type="Pfam" id="PF24935">
    <property type="entry name" value="Ig_NUP210_6th"/>
    <property type="match status" value="1"/>
</dbReference>
<keyword evidence="2" id="KW-0732">Signal</keyword>
<feature type="domain" description="NUP210 fourth Ig-like" evidence="7">
    <location>
        <begin position="374"/>
        <end position="447"/>
    </location>
</feature>
<dbReference type="PANTHER" id="PTHR23019">
    <property type="entry name" value="NUCLEAR PORE MEMBRANE GLYCOPROTEIN GP210-RELATED"/>
    <property type="match status" value="1"/>
</dbReference>
<organism evidence="8 9">
    <name type="scientific">Oedothorax gibbosus</name>
    <dbReference type="NCBI Taxonomy" id="931172"/>
    <lineage>
        <taxon>Eukaryota</taxon>
        <taxon>Metazoa</taxon>
        <taxon>Ecdysozoa</taxon>
        <taxon>Arthropoda</taxon>
        <taxon>Chelicerata</taxon>
        <taxon>Arachnida</taxon>
        <taxon>Araneae</taxon>
        <taxon>Araneomorphae</taxon>
        <taxon>Entelegynae</taxon>
        <taxon>Araneoidea</taxon>
        <taxon>Linyphiidae</taxon>
        <taxon>Erigoninae</taxon>
        <taxon>Oedothorax</taxon>
    </lineage>
</organism>
<evidence type="ECO:0000259" key="6">
    <source>
        <dbReference type="Pfam" id="PF24935"/>
    </source>
</evidence>
<dbReference type="EMBL" id="JAFNEN010000030">
    <property type="protein sequence ID" value="KAG8199185.1"/>
    <property type="molecule type" value="Genomic_DNA"/>
</dbReference>
<dbReference type="Pfam" id="PF22969">
    <property type="entry name" value="Ig_NUP210_2nd"/>
    <property type="match status" value="1"/>
</dbReference>
<evidence type="ECO:0000256" key="2">
    <source>
        <dbReference type="SAM" id="SignalP"/>
    </source>
</evidence>
<feature type="chain" id="PRO_5043709019" evidence="2">
    <location>
        <begin position="21"/>
        <end position="947"/>
    </location>
</feature>
<dbReference type="Pfam" id="PF22962">
    <property type="entry name" value="Ig_NUP210_7th"/>
    <property type="match status" value="1"/>
</dbReference>
<dbReference type="InterPro" id="IPR045197">
    <property type="entry name" value="NUP210-like"/>
</dbReference>
<dbReference type="InterPro" id="IPR055099">
    <property type="entry name" value="Ig_NUP210_7th"/>
</dbReference>
<evidence type="ECO:0000259" key="5">
    <source>
        <dbReference type="Pfam" id="PF22969"/>
    </source>
</evidence>
<feature type="domain" description="NUP210 Ig-like" evidence="5">
    <location>
        <begin position="140"/>
        <end position="242"/>
    </location>
</feature>
<feature type="domain" description="NUP210 Ig-like" evidence="3">
    <location>
        <begin position="673"/>
        <end position="774"/>
    </location>
</feature>
<proteinExistence type="predicted"/>
<dbReference type="InterPro" id="IPR056898">
    <property type="entry name" value="Ig_NUP210_6th"/>
</dbReference>
<comment type="caution">
    <text evidence="8">The sequence shown here is derived from an EMBL/GenBank/DDBJ whole genome shotgun (WGS) entry which is preliminary data.</text>
</comment>